<dbReference type="Proteomes" id="UP000014174">
    <property type="component" value="Unassembled WGS sequence"/>
</dbReference>
<proteinExistence type="predicted"/>
<reference evidence="2 3" key="1">
    <citation type="journal article" date="2013" name="Genome Announc.">
        <title>Draft Genome Sequence of Arcticibacter svalbardensis Strain MN12-7T, a Member of the Family Sphingobacteriaceae Isolated from an Arctic Soil Sample.</title>
        <authorList>
            <person name="Shivaji S."/>
            <person name="Ara S."/>
            <person name="Prasad S."/>
            <person name="Manasa B.P."/>
            <person name="Begum Z."/>
            <person name="Singh A."/>
            <person name="Kumar Pinnaka A."/>
        </authorList>
    </citation>
    <scope>NUCLEOTIDE SEQUENCE [LARGE SCALE GENOMIC DNA]</scope>
    <source>
        <strain evidence="2 3">MN12-7</strain>
    </source>
</reference>
<sequence length="106" mass="12700">MPDQNAYYNVSERSYYYEYGGRWIHSSYLPGRYRSYNVYNVRHIEVNEPRPYLRHSYYRERYSKSNNYHVVNRGGGHSSYDRDRHDDRGNGHDKGGNHGNGHGKHK</sequence>
<name>R9GVB3_9SPHI</name>
<feature type="region of interest" description="Disordered" evidence="1">
    <location>
        <begin position="64"/>
        <end position="106"/>
    </location>
</feature>
<dbReference type="EMBL" id="AQPN01000043">
    <property type="protein sequence ID" value="EOR95782.1"/>
    <property type="molecule type" value="Genomic_DNA"/>
</dbReference>
<evidence type="ECO:0000313" key="3">
    <source>
        <dbReference type="Proteomes" id="UP000014174"/>
    </source>
</evidence>
<evidence type="ECO:0000313" key="2">
    <source>
        <dbReference type="EMBL" id="EOR95782.1"/>
    </source>
</evidence>
<organism evidence="2 3">
    <name type="scientific">Arcticibacter svalbardensis MN12-7</name>
    <dbReference type="NCBI Taxonomy" id="1150600"/>
    <lineage>
        <taxon>Bacteria</taxon>
        <taxon>Pseudomonadati</taxon>
        <taxon>Bacteroidota</taxon>
        <taxon>Sphingobacteriia</taxon>
        <taxon>Sphingobacteriales</taxon>
        <taxon>Sphingobacteriaceae</taxon>
        <taxon>Arcticibacter</taxon>
    </lineage>
</organism>
<gene>
    <name evidence="2" type="ORF">ADIARSV_1095</name>
</gene>
<evidence type="ECO:0000256" key="1">
    <source>
        <dbReference type="SAM" id="MobiDB-lite"/>
    </source>
</evidence>
<keyword evidence="3" id="KW-1185">Reference proteome</keyword>
<comment type="caution">
    <text evidence="2">The sequence shown here is derived from an EMBL/GenBank/DDBJ whole genome shotgun (WGS) entry which is preliminary data.</text>
</comment>
<accession>R9GVB3</accession>
<dbReference type="AlphaFoldDB" id="R9GVB3"/>
<feature type="compositionally biased region" description="Basic and acidic residues" evidence="1">
    <location>
        <begin position="79"/>
        <end position="96"/>
    </location>
</feature>
<protein>
    <submittedName>
        <fullName evidence="2">Uncharacterized protein</fullName>
    </submittedName>
</protein>
<dbReference type="eggNOG" id="ENOG502ZNGY">
    <property type="taxonomic scope" value="Bacteria"/>
</dbReference>